<dbReference type="EMBL" id="AP014633">
    <property type="protein sequence ID" value="BAP55515.1"/>
    <property type="molecule type" value="Genomic_DNA"/>
</dbReference>
<organism evidence="3 4">
    <name type="scientific">Thioploca ingrica</name>
    <dbReference type="NCBI Taxonomy" id="40754"/>
    <lineage>
        <taxon>Bacteria</taxon>
        <taxon>Pseudomonadati</taxon>
        <taxon>Pseudomonadota</taxon>
        <taxon>Gammaproteobacteria</taxon>
        <taxon>Thiotrichales</taxon>
        <taxon>Thiotrichaceae</taxon>
        <taxon>Thioploca</taxon>
    </lineage>
</organism>
<feature type="transmembrane region" description="Helical" evidence="1">
    <location>
        <begin position="101"/>
        <end position="119"/>
    </location>
</feature>
<dbReference type="InterPro" id="IPR052529">
    <property type="entry name" value="Bact_Transport_Assoc"/>
</dbReference>
<feature type="transmembrane region" description="Helical" evidence="1">
    <location>
        <begin position="125"/>
        <end position="142"/>
    </location>
</feature>
<accession>A0A090AKG3</accession>
<sequence>MKNNQLTTPTAPHERIVLLDVIRGLALFGILLVNAPSLNSPIWISESDFAFKTNTWDYIVTNFIYLFATDKFYPIFSLLFGLSAILFMENMAKQGNDPIRLFIRRMVILFFFGAVQVVFIWWGDILVVYAVLGLGLVLFYKLSARLLLMIIYTFFLVLTMIHIGLAYYHWQNDYYPDEVMVEATDESAISESHEEDPTTATEISNFSNEDEMDLIYHYGSFMQILEQRLQDYYLVSLAGIVKPVNFANFIRYLTYYLHLFAIFLLGAWLQKRKIFQHIDDNWPIITNLGLYATVVAFITHLLSAHFDFFAEAFYPISGLSMGIVYIFIITFLFHKKNWKKPLAPFAAVGKMSLSNYLLSNFILSLLFYGYGFGLYSKIGPGTQLWITIAIYIGLFLLSTFWLKHYRFGPLEWLWRVLTYGQKVAMKPSTPSIIVGQIKHNLSDNRD</sequence>
<dbReference type="InterPro" id="IPR007349">
    <property type="entry name" value="DUF418"/>
</dbReference>
<reference evidence="3 4" key="1">
    <citation type="journal article" date="2014" name="ISME J.">
        <title>Ecophysiology of Thioploca ingrica as revealed by the complete genome sequence supplemented with proteomic evidence.</title>
        <authorList>
            <person name="Kojima H."/>
            <person name="Ogura Y."/>
            <person name="Yamamoto N."/>
            <person name="Togashi T."/>
            <person name="Mori H."/>
            <person name="Watanabe T."/>
            <person name="Nemoto F."/>
            <person name="Kurokawa K."/>
            <person name="Hayashi T."/>
            <person name="Fukui M."/>
        </authorList>
    </citation>
    <scope>NUCLEOTIDE SEQUENCE [LARGE SCALE GENOMIC DNA]</scope>
</reference>
<dbReference type="AlphaFoldDB" id="A0A090AKG3"/>
<feature type="transmembrane region" description="Helical" evidence="1">
    <location>
        <begin position="353"/>
        <end position="372"/>
    </location>
</feature>
<dbReference type="Proteomes" id="UP000031623">
    <property type="component" value="Chromosome"/>
</dbReference>
<dbReference type="PANTHER" id="PTHR30590:SF2">
    <property type="entry name" value="INNER MEMBRANE PROTEIN"/>
    <property type="match status" value="1"/>
</dbReference>
<keyword evidence="1" id="KW-0472">Membrane</keyword>
<evidence type="ECO:0000256" key="1">
    <source>
        <dbReference type="SAM" id="Phobius"/>
    </source>
</evidence>
<keyword evidence="1" id="KW-1133">Transmembrane helix</keyword>
<evidence type="ECO:0000313" key="3">
    <source>
        <dbReference type="EMBL" id="BAP55515.1"/>
    </source>
</evidence>
<keyword evidence="1" id="KW-0812">Transmembrane</keyword>
<dbReference type="HOGENOM" id="CLU_039610_0_0_6"/>
<feature type="transmembrane region" description="Helical" evidence="1">
    <location>
        <begin position="249"/>
        <end position="269"/>
    </location>
</feature>
<protein>
    <submittedName>
        <fullName evidence="3">Putative membrane protein</fullName>
    </submittedName>
</protein>
<name>A0A090AKG3_9GAMM</name>
<dbReference type="KEGG" id="tig:THII_1218"/>
<dbReference type="PANTHER" id="PTHR30590">
    <property type="entry name" value="INNER MEMBRANE PROTEIN"/>
    <property type="match status" value="1"/>
</dbReference>
<keyword evidence="4" id="KW-1185">Reference proteome</keyword>
<feature type="transmembrane region" description="Helical" evidence="1">
    <location>
        <begin position="384"/>
        <end position="402"/>
    </location>
</feature>
<feature type="transmembrane region" description="Helical" evidence="1">
    <location>
        <begin position="21"/>
        <end position="44"/>
    </location>
</feature>
<gene>
    <name evidence="3" type="ORF">THII_1218</name>
</gene>
<evidence type="ECO:0000313" key="4">
    <source>
        <dbReference type="Proteomes" id="UP000031623"/>
    </source>
</evidence>
<feature type="transmembrane region" description="Helical" evidence="1">
    <location>
        <begin position="281"/>
        <end position="306"/>
    </location>
</feature>
<feature type="transmembrane region" description="Helical" evidence="1">
    <location>
        <begin position="149"/>
        <end position="170"/>
    </location>
</feature>
<evidence type="ECO:0000259" key="2">
    <source>
        <dbReference type="Pfam" id="PF04235"/>
    </source>
</evidence>
<dbReference type="Pfam" id="PF04235">
    <property type="entry name" value="DUF418"/>
    <property type="match status" value="1"/>
</dbReference>
<feature type="domain" description="DUF418" evidence="2">
    <location>
        <begin position="271"/>
        <end position="420"/>
    </location>
</feature>
<proteinExistence type="predicted"/>
<feature type="transmembrane region" description="Helical" evidence="1">
    <location>
        <begin position="312"/>
        <end position="333"/>
    </location>
</feature>